<dbReference type="PROSITE" id="PS50109">
    <property type="entry name" value="HIS_KIN"/>
    <property type="match status" value="1"/>
</dbReference>
<keyword evidence="10" id="KW-0902">Two-component regulatory system</keyword>
<dbReference type="SUPFAM" id="SSF158472">
    <property type="entry name" value="HAMP domain-like"/>
    <property type="match status" value="1"/>
</dbReference>
<accession>A0ABW2XSS6</accession>
<evidence type="ECO:0000259" key="15">
    <source>
        <dbReference type="PROSITE" id="PS50885"/>
    </source>
</evidence>
<dbReference type="Gene3D" id="1.10.287.130">
    <property type="match status" value="1"/>
</dbReference>
<dbReference type="PANTHER" id="PTHR45436:SF15">
    <property type="entry name" value="SENSOR HISTIDINE KINASE CUSS"/>
    <property type="match status" value="1"/>
</dbReference>
<dbReference type="InterPro" id="IPR036890">
    <property type="entry name" value="HATPase_C_sf"/>
</dbReference>
<dbReference type="Pfam" id="PF00672">
    <property type="entry name" value="HAMP"/>
    <property type="match status" value="1"/>
</dbReference>
<dbReference type="SMART" id="SM00387">
    <property type="entry name" value="HATPase_c"/>
    <property type="match status" value="1"/>
</dbReference>
<keyword evidence="11 13" id="KW-0472">Membrane</keyword>
<dbReference type="EC" id="2.7.13.3" evidence="4"/>
<evidence type="ECO:0000256" key="7">
    <source>
        <dbReference type="ARBA" id="ARBA00022692"/>
    </source>
</evidence>
<feature type="transmembrane region" description="Helical" evidence="13">
    <location>
        <begin position="104"/>
        <end position="127"/>
    </location>
</feature>
<keyword evidence="5" id="KW-0597">Phosphoprotein</keyword>
<dbReference type="EMBL" id="JBHTGP010000017">
    <property type="protein sequence ID" value="MFD0689297.1"/>
    <property type="molecule type" value="Genomic_DNA"/>
</dbReference>
<dbReference type="CDD" id="cd06225">
    <property type="entry name" value="HAMP"/>
    <property type="match status" value="1"/>
</dbReference>
<dbReference type="GO" id="GO:0016301">
    <property type="term" value="F:kinase activity"/>
    <property type="evidence" value="ECO:0007669"/>
    <property type="project" value="UniProtKB-KW"/>
</dbReference>
<sequence length="420" mass="44838">MTTLADRLRPTIRMRLTLLYTGLFVAAGVVLLGLTYLLVQNSLQRPADPPAMAKNGQVLSGSPPAGEAGRVGAPAESTEVSGEDMKFRVVQAAKDSQKETLNALLTQGGIALGLVGAAGLGFGWLLADRALRPVHVITETAGRVARSSDLTERIAYRGPRDDVKELADTFDTMLGRLARSFDVQRRFVANASHELRTPLAINRTLVDVALRRPDATEDVKRLGASLLIVNERHERLIDGLLTLAGSENTVVDATPLDLADVAGHVLDQAAPEARARDVVTDRRLGPAPTAGDPVLVERLVQNLVENAVRHNHDGGEVWVGTRGRDGWAEVVVTNTGPVVPQYEVETIFEPFRRLGNDRVRSDRGSGLGLSIVRAIATAHGGLVAAVPREGGGLVVTVRLPSRVPEAPWLAPEPAAAALPR</sequence>
<dbReference type="InterPro" id="IPR003660">
    <property type="entry name" value="HAMP_dom"/>
</dbReference>
<keyword evidence="17" id="KW-1185">Reference proteome</keyword>
<keyword evidence="7 13" id="KW-0812">Transmembrane</keyword>
<dbReference type="InterPro" id="IPR003661">
    <property type="entry name" value="HisK_dim/P_dom"/>
</dbReference>
<evidence type="ECO:0000256" key="13">
    <source>
        <dbReference type="SAM" id="Phobius"/>
    </source>
</evidence>
<name>A0ABW2XSS6_9ACTN</name>
<gene>
    <name evidence="16" type="ORF">ACFQZM_32765</name>
</gene>
<feature type="transmembrane region" description="Helical" evidence="13">
    <location>
        <begin position="17"/>
        <end position="39"/>
    </location>
</feature>
<evidence type="ECO:0000256" key="2">
    <source>
        <dbReference type="ARBA" id="ARBA00004141"/>
    </source>
</evidence>
<comment type="caution">
    <text evidence="16">The sequence shown here is derived from an EMBL/GenBank/DDBJ whole genome shotgun (WGS) entry which is preliminary data.</text>
</comment>
<dbReference type="SUPFAM" id="SSF55874">
    <property type="entry name" value="ATPase domain of HSP90 chaperone/DNA topoisomerase II/histidine kinase"/>
    <property type="match status" value="1"/>
</dbReference>
<organism evidence="16 17">
    <name type="scientific">Actinomadura fibrosa</name>
    <dbReference type="NCBI Taxonomy" id="111802"/>
    <lineage>
        <taxon>Bacteria</taxon>
        <taxon>Bacillati</taxon>
        <taxon>Actinomycetota</taxon>
        <taxon>Actinomycetes</taxon>
        <taxon>Streptosporangiales</taxon>
        <taxon>Thermomonosporaceae</taxon>
        <taxon>Actinomadura</taxon>
    </lineage>
</organism>
<evidence type="ECO:0000256" key="6">
    <source>
        <dbReference type="ARBA" id="ARBA00022679"/>
    </source>
</evidence>
<evidence type="ECO:0000256" key="9">
    <source>
        <dbReference type="ARBA" id="ARBA00022989"/>
    </source>
</evidence>
<evidence type="ECO:0000256" key="1">
    <source>
        <dbReference type="ARBA" id="ARBA00000085"/>
    </source>
</evidence>
<evidence type="ECO:0000313" key="17">
    <source>
        <dbReference type="Proteomes" id="UP001597063"/>
    </source>
</evidence>
<comment type="catalytic activity">
    <reaction evidence="1">
        <text>ATP + protein L-histidine = ADP + protein N-phospho-L-histidine.</text>
        <dbReference type="EC" id="2.7.13.3"/>
    </reaction>
</comment>
<dbReference type="CDD" id="cd00075">
    <property type="entry name" value="HATPase"/>
    <property type="match status" value="1"/>
</dbReference>
<keyword evidence="6" id="KW-0808">Transferase</keyword>
<dbReference type="SUPFAM" id="SSF47384">
    <property type="entry name" value="Homodimeric domain of signal transducing histidine kinase"/>
    <property type="match status" value="1"/>
</dbReference>
<comment type="subcellular location">
    <subcellularLocation>
        <location evidence="3">Cell membrane</location>
    </subcellularLocation>
    <subcellularLocation>
        <location evidence="2">Membrane</location>
        <topology evidence="2">Multi-pass membrane protein</topology>
    </subcellularLocation>
</comment>
<dbReference type="InterPro" id="IPR005467">
    <property type="entry name" value="His_kinase_dom"/>
</dbReference>
<dbReference type="Gene3D" id="3.30.565.10">
    <property type="entry name" value="Histidine kinase-like ATPase, C-terminal domain"/>
    <property type="match status" value="1"/>
</dbReference>
<protein>
    <recommendedName>
        <fullName evidence="4">histidine kinase</fullName>
        <ecNumber evidence="4">2.7.13.3</ecNumber>
    </recommendedName>
</protein>
<feature type="domain" description="Histidine kinase" evidence="14">
    <location>
        <begin position="190"/>
        <end position="403"/>
    </location>
</feature>
<keyword evidence="9 13" id="KW-1133">Transmembrane helix</keyword>
<dbReference type="PROSITE" id="PS50885">
    <property type="entry name" value="HAMP"/>
    <property type="match status" value="1"/>
</dbReference>
<evidence type="ECO:0000256" key="8">
    <source>
        <dbReference type="ARBA" id="ARBA00022777"/>
    </source>
</evidence>
<dbReference type="SMART" id="SM00388">
    <property type="entry name" value="HisKA"/>
    <property type="match status" value="1"/>
</dbReference>
<evidence type="ECO:0000259" key="14">
    <source>
        <dbReference type="PROSITE" id="PS50109"/>
    </source>
</evidence>
<evidence type="ECO:0000256" key="5">
    <source>
        <dbReference type="ARBA" id="ARBA00022553"/>
    </source>
</evidence>
<evidence type="ECO:0000313" key="16">
    <source>
        <dbReference type="EMBL" id="MFD0689297.1"/>
    </source>
</evidence>
<evidence type="ECO:0000256" key="11">
    <source>
        <dbReference type="ARBA" id="ARBA00023136"/>
    </source>
</evidence>
<dbReference type="RefSeq" id="WP_131762099.1">
    <property type="nucleotide sequence ID" value="NZ_CAACUY010000210.1"/>
</dbReference>
<keyword evidence="8 16" id="KW-0418">Kinase</keyword>
<evidence type="ECO:0000256" key="3">
    <source>
        <dbReference type="ARBA" id="ARBA00004236"/>
    </source>
</evidence>
<feature type="domain" description="HAMP" evidence="15">
    <location>
        <begin position="128"/>
        <end position="182"/>
    </location>
</feature>
<dbReference type="InterPro" id="IPR003594">
    <property type="entry name" value="HATPase_dom"/>
</dbReference>
<dbReference type="Gene3D" id="6.10.340.10">
    <property type="match status" value="1"/>
</dbReference>
<proteinExistence type="predicted"/>
<dbReference type="InterPro" id="IPR050428">
    <property type="entry name" value="TCS_sensor_his_kinase"/>
</dbReference>
<evidence type="ECO:0000256" key="4">
    <source>
        <dbReference type="ARBA" id="ARBA00012438"/>
    </source>
</evidence>
<reference evidence="17" key="1">
    <citation type="journal article" date="2019" name="Int. J. Syst. Evol. Microbiol.">
        <title>The Global Catalogue of Microorganisms (GCM) 10K type strain sequencing project: providing services to taxonomists for standard genome sequencing and annotation.</title>
        <authorList>
            <consortium name="The Broad Institute Genomics Platform"/>
            <consortium name="The Broad Institute Genome Sequencing Center for Infectious Disease"/>
            <person name="Wu L."/>
            <person name="Ma J."/>
        </authorList>
    </citation>
    <scope>NUCLEOTIDE SEQUENCE [LARGE SCALE GENOMIC DNA]</scope>
    <source>
        <strain evidence="17">JCM 9371</strain>
    </source>
</reference>
<dbReference type="InterPro" id="IPR036097">
    <property type="entry name" value="HisK_dim/P_sf"/>
</dbReference>
<dbReference type="CDD" id="cd00082">
    <property type="entry name" value="HisKA"/>
    <property type="match status" value="1"/>
</dbReference>
<dbReference type="InterPro" id="IPR004358">
    <property type="entry name" value="Sig_transdc_His_kin-like_C"/>
</dbReference>
<dbReference type="Proteomes" id="UP001597063">
    <property type="component" value="Unassembled WGS sequence"/>
</dbReference>
<dbReference type="SMART" id="SM00304">
    <property type="entry name" value="HAMP"/>
    <property type="match status" value="1"/>
</dbReference>
<evidence type="ECO:0000256" key="12">
    <source>
        <dbReference type="SAM" id="MobiDB-lite"/>
    </source>
</evidence>
<dbReference type="PANTHER" id="PTHR45436">
    <property type="entry name" value="SENSOR HISTIDINE KINASE YKOH"/>
    <property type="match status" value="1"/>
</dbReference>
<evidence type="ECO:0000256" key="10">
    <source>
        <dbReference type="ARBA" id="ARBA00023012"/>
    </source>
</evidence>
<feature type="region of interest" description="Disordered" evidence="12">
    <location>
        <begin position="49"/>
        <end position="77"/>
    </location>
</feature>
<dbReference type="Pfam" id="PF00512">
    <property type="entry name" value="HisKA"/>
    <property type="match status" value="1"/>
</dbReference>
<dbReference type="PRINTS" id="PR00344">
    <property type="entry name" value="BCTRLSENSOR"/>
</dbReference>
<dbReference type="Pfam" id="PF02518">
    <property type="entry name" value="HATPase_c"/>
    <property type="match status" value="1"/>
</dbReference>